<accession>A0A2P5WNP4</accession>
<protein>
    <recommendedName>
        <fullName evidence="1">Endonuclease/exonuclease/phosphatase domain-containing protein</fullName>
    </recommendedName>
</protein>
<evidence type="ECO:0000259" key="1">
    <source>
        <dbReference type="Pfam" id="PF03372"/>
    </source>
</evidence>
<organism evidence="2 3">
    <name type="scientific">Gossypium barbadense</name>
    <name type="common">Sea Island cotton</name>
    <name type="synonym">Hibiscus barbadensis</name>
    <dbReference type="NCBI Taxonomy" id="3634"/>
    <lineage>
        <taxon>Eukaryota</taxon>
        <taxon>Viridiplantae</taxon>
        <taxon>Streptophyta</taxon>
        <taxon>Embryophyta</taxon>
        <taxon>Tracheophyta</taxon>
        <taxon>Spermatophyta</taxon>
        <taxon>Magnoliopsida</taxon>
        <taxon>eudicotyledons</taxon>
        <taxon>Gunneridae</taxon>
        <taxon>Pentapetalae</taxon>
        <taxon>rosids</taxon>
        <taxon>malvids</taxon>
        <taxon>Malvales</taxon>
        <taxon>Malvaceae</taxon>
        <taxon>Malvoideae</taxon>
        <taxon>Gossypium</taxon>
    </lineage>
</organism>
<evidence type="ECO:0000313" key="2">
    <source>
        <dbReference type="EMBL" id="PPR92692.1"/>
    </source>
</evidence>
<dbReference type="PANTHER" id="PTHR46890:SF48">
    <property type="entry name" value="RNA-DIRECTED DNA POLYMERASE"/>
    <property type="match status" value="1"/>
</dbReference>
<proteinExistence type="predicted"/>
<dbReference type="InterPro" id="IPR005135">
    <property type="entry name" value="Endo/exonuclease/phosphatase"/>
</dbReference>
<dbReference type="PANTHER" id="PTHR46890">
    <property type="entry name" value="NON-LTR RETROLELEMENT REVERSE TRANSCRIPTASE-LIKE PROTEIN-RELATED"/>
    <property type="match status" value="1"/>
</dbReference>
<gene>
    <name evidence="2" type="ORF">GOBAR_AA27977</name>
</gene>
<reference evidence="2 3" key="1">
    <citation type="submission" date="2015-01" db="EMBL/GenBank/DDBJ databases">
        <title>Genome of allotetraploid Gossypium barbadense reveals genomic plasticity and fiber elongation in cotton evolution.</title>
        <authorList>
            <person name="Chen X."/>
            <person name="Liu X."/>
            <person name="Zhao B."/>
            <person name="Zheng H."/>
            <person name="Hu Y."/>
            <person name="Lu G."/>
            <person name="Yang C."/>
            <person name="Chen J."/>
            <person name="Shan C."/>
            <person name="Zhang L."/>
            <person name="Zhou Y."/>
            <person name="Wang L."/>
            <person name="Guo W."/>
            <person name="Bai Y."/>
            <person name="Ruan J."/>
            <person name="Shangguan X."/>
            <person name="Mao Y."/>
            <person name="Jiang J."/>
            <person name="Zhu Y."/>
            <person name="Lei J."/>
            <person name="Kang H."/>
            <person name="Chen S."/>
            <person name="He X."/>
            <person name="Wang R."/>
            <person name="Wang Y."/>
            <person name="Chen J."/>
            <person name="Wang L."/>
            <person name="Yu S."/>
            <person name="Wang B."/>
            <person name="Wei J."/>
            <person name="Song S."/>
            <person name="Lu X."/>
            <person name="Gao Z."/>
            <person name="Gu W."/>
            <person name="Deng X."/>
            <person name="Ma D."/>
            <person name="Wang S."/>
            <person name="Liang W."/>
            <person name="Fang L."/>
            <person name="Cai C."/>
            <person name="Zhu X."/>
            <person name="Zhou B."/>
            <person name="Zhang Y."/>
            <person name="Chen Z."/>
            <person name="Xu S."/>
            <person name="Zhu R."/>
            <person name="Wang S."/>
            <person name="Zhang T."/>
            <person name="Zhao G."/>
        </authorList>
    </citation>
    <scope>NUCLEOTIDE SEQUENCE [LARGE SCALE GENOMIC DNA]</scope>
    <source>
        <strain evidence="3">cv. Xinhai21</strain>
        <tissue evidence="2">Leaf</tissue>
    </source>
</reference>
<dbReference type="InterPro" id="IPR052343">
    <property type="entry name" value="Retrotransposon-Effector_Assoc"/>
</dbReference>
<dbReference type="Pfam" id="PF03372">
    <property type="entry name" value="Exo_endo_phos"/>
    <property type="match status" value="1"/>
</dbReference>
<dbReference type="SUPFAM" id="SSF56219">
    <property type="entry name" value="DNase I-like"/>
    <property type="match status" value="1"/>
</dbReference>
<feature type="domain" description="Endonuclease/exonuclease/phosphatase" evidence="1">
    <location>
        <begin position="10"/>
        <end position="98"/>
    </location>
</feature>
<dbReference type="EMBL" id="KZ666988">
    <property type="protein sequence ID" value="PPR92692.1"/>
    <property type="molecule type" value="Genomic_DNA"/>
</dbReference>
<dbReference type="InterPro" id="IPR036691">
    <property type="entry name" value="Endo/exonu/phosph_ase_sf"/>
</dbReference>
<dbReference type="OrthoDB" id="991485at2759"/>
<dbReference type="GO" id="GO:0003824">
    <property type="term" value="F:catalytic activity"/>
    <property type="evidence" value="ECO:0007669"/>
    <property type="project" value="InterPro"/>
</dbReference>
<name>A0A2P5WNP4_GOSBA</name>
<dbReference type="Proteomes" id="UP000239757">
    <property type="component" value="Unassembled WGS sequence"/>
</dbReference>
<dbReference type="AlphaFoldDB" id="A0A2P5WNP4"/>
<sequence>MQNCLAVDSNRKSGGIAMLWRDEVEVVIQNYLSNHIDSLVKVDNMINIRFTGFYGHTDPTARDQSWEILKKIGRIVREEWIIGGDFNVILDDAEKESIDGPITNSNINRLREARNKLSNLYSKEEGYWAQRSRISWLREGDRNTKFFHVRATNRQKQNNIERLKDHSGRWVYDTKGICKIVGNYFQNLFKSSIDYNDEMEMGYIPKCVDHEINNILVKDFTDEEILAAFNQMDPRKAPGIDGLSGVFFRENWEVVGKDILNLCHDFLNGQKDFSCINETIIVLIPKIKEPTNMFKFRPISLCRVIYKIVPKTLTNQLKNVFSSCISQNQNASVSRRMIHDNILIAHELLNYLQR</sequence>
<dbReference type="Gene3D" id="3.60.10.10">
    <property type="entry name" value="Endonuclease/exonuclease/phosphatase"/>
    <property type="match status" value="1"/>
</dbReference>
<evidence type="ECO:0000313" key="3">
    <source>
        <dbReference type="Proteomes" id="UP000239757"/>
    </source>
</evidence>